<dbReference type="Pfam" id="PF17921">
    <property type="entry name" value="Integrase_H2C2"/>
    <property type="match status" value="1"/>
</dbReference>
<evidence type="ECO:0000313" key="5">
    <source>
        <dbReference type="Proteomes" id="UP000466442"/>
    </source>
</evidence>
<feature type="compositionally biased region" description="Low complexity" evidence="2">
    <location>
        <begin position="213"/>
        <end position="222"/>
    </location>
</feature>
<dbReference type="EMBL" id="WIXP02000017">
    <property type="protein sequence ID" value="KAF6197749.1"/>
    <property type="molecule type" value="Genomic_DNA"/>
</dbReference>
<evidence type="ECO:0000259" key="3">
    <source>
        <dbReference type="Pfam" id="PF17921"/>
    </source>
</evidence>
<dbReference type="Proteomes" id="UP000466442">
    <property type="component" value="Unassembled WGS sequence"/>
</dbReference>
<dbReference type="GO" id="GO:0003964">
    <property type="term" value="F:RNA-directed DNA polymerase activity"/>
    <property type="evidence" value="ECO:0007669"/>
    <property type="project" value="UniProtKB-EC"/>
</dbReference>
<sequence length="222" mass="25053">MEQDVLLSDELLEQVRSATASDPVLQLIRNFLINGWTTSKDINPKCSPFYKFKNSLAYVDGLLFMKGRIVIPRVLHASVLHKLHAGHLGIIKCRRLAQGSVWWLGISKYIASQVTDCHTCSMNRKYFDRRGGANKEQQDEVVGKTIHVKNKDISGVIAAKHAAPRSYFVQTEDQKQITTPLSFGKVTEKWPVTAQPAPPGNLQLSSERRPQRIVRPPQRLDL</sequence>
<dbReference type="FunFam" id="1.10.340.70:FF:000003">
    <property type="entry name" value="Protein CBG25708"/>
    <property type="match status" value="1"/>
</dbReference>
<dbReference type="PANTHER" id="PTHR37984:SF5">
    <property type="entry name" value="PROTEIN NYNRIN-LIKE"/>
    <property type="match status" value="1"/>
</dbReference>
<feature type="region of interest" description="Disordered" evidence="2">
    <location>
        <begin position="194"/>
        <end position="222"/>
    </location>
</feature>
<dbReference type="EC" id="2.7.7.49" evidence="1"/>
<proteinExistence type="predicted"/>
<keyword evidence="5" id="KW-1185">Reference proteome</keyword>
<dbReference type="AlphaFoldDB" id="A0A8S9WNE9"/>
<gene>
    <name evidence="4" type="ORF">GE061_008715</name>
</gene>
<evidence type="ECO:0000256" key="1">
    <source>
        <dbReference type="ARBA" id="ARBA00012493"/>
    </source>
</evidence>
<reference evidence="4" key="1">
    <citation type="journal article" date="2021" name="Mol. Ecol. Resour.">
        <title>Apolygus lucorum genome provides insights into omnivorousness and mesophyll feeding.</title>
        <authorList>
            <person name="Liu Y."/>
            <person name="Liu H."/>
            <person name="Wang H."/>
            <person name="Huang T."/>
            <person name="Liu B."/>
            <person name="Yang B."/>
            <person name="Yin L."/>
            <person name="Li B."/>
            <person name="Zhang Y."/>
            <person name="Zhang S."/>
            <person name="Jiang F."/>
            <person name="Zhang X."/>
            <person name="Ren Y."/>
            <person name="Wang B."/>
            <person name="Wang S."/>
            <person name="Lu Y."/>
            <person name="Wu K."/>
            <person name="Fan W."/>
            <person name="Wang G."/>
        </authorList>
    </citation>
    <scope>NUCLEOTIDE SEQUENCE</scope>
    <source>
        <strain evidence="4">12Hb</strain>
    </source>
</reference>
<dbReference type="InterPro" id="IPR050951">
    <property type="entry name" value="Retrovirus_Pol_polyprotein"/>
</dbReference>
<accession>A0A8S9WNE9</accession>
<dbReference type="OrthoDB" id="6618553at2759"/>
<dbReference type="Gene3D" id="1.10.340.70">
    <property type="match status" value="1"/>
</dbReference>
<protein>
    <recommendedName>
        <fullName evidence="1">RNA-directed DNA polymerase</fullName>
        <ecNumber evidence="1">2.7.7.49</ecNumber>
    </recommendedName>
</protein>
<dbReference type="PANTHER" id="PTHR37984">
    <property type="entry name" value="PROTEIN CBG26694"/>
    <property type="match status" value="1"/>
</dbReference>
<organism evidence="4 5">
    <name type="scientific">Apolygus lucorum</name>
    <name type="common">Small green plant bug</name>
    <name type="synonym">Lygocoris lucorum</name>
    <dbReference type="NCBI Taxonomy" id="248454"/>
    <lineage>
        <taxon>Eukaryota</taxon>
        <taxon>Metazoa</taxon>
        <taxon>Ecdysozoa</taxon>
        <taxon>Arthropoda</taxon>
        <taxon>Hexapoda</taxon>
        <taxon>Insecta</taxon>
        <taxon>Pterygota</taxon>
        <taxon>Neoptera</taxon>
        <taxon>Paraneoptera</taxon>
        <taxon>Hemiptera</taxon>
        <taxon>Heteroptera</taxon>
        <taxon>Panheteroptera</taxon>
        <taxon>Cimicomorpha</taxon>
        <taxon>Miridae</taxon>
        <taxon>Mirini</taxon>
        <taxon>Apolygus</taxon>
    </lineage>
</organism>
<name>A0A8S9WNE9_APOLU</name>
<evidence type="ECO:0000256" key="2">
    <source>
        <dbReference type="SAM" id="MobiDB-lite"/>
    </source>
</evidence>
<dbReference type="InterPro" id="IPR041588">
    <property type="entry name" value="Integrase_H2C2"/>
</dbReference>
<evidence type="ECO:0000313" key="4">
    <source>
        <dbReference type="EMBL" id="KAF6197749.1"/>
    </source>
</evidence>
<comment type="caution">
    <text evidence="4">The sequence shown here is derived from an EMBL/GenBank/DDBJ whole genome shotgun (WGS) entry which is preliminary data.</text>
</comment>
<feature type="domain" description="Integrase zinc-binding" evidence="3">
    <location>
        <begin position="71"/>
        <end position="124"/>
    </location>
</feature>